<dbReference type="InterPro" id="IPR036928">
    <property type="entry name" value="AS_sf"/>
</dbReference>
<dbReference type="PRINTS" id="PR00463">
    <property type="entry name" value="EP450I"/>
</dbReference>
<dbReference type="GO" id="GO:0004497">
    <property type="term" value="F:monooxygenase activity"/>
    <property type="evidence" value="ECO:0007669"/>
    <property type="project" value="UniProtKB-KW"/>
</dbReference>
<feature type="binding site" description="axial binding residue" evidence="5">
    <location>
        <position position="1504"/>
    </location>
    <ligand>
        <name>heme</name>
        <dbReference type="ChEBI" id="CHEBI:30413"/>
    </ligand>
    <ligandPart>
        <name>Fe</name>
        <dbReference type="ChEBI" id="CHEBI:18248"/>
    </ligandPart>
</feature>
<dbReference type="Pfam" id="PF00067">
    <property type="entry name" value="p450"/>
    <property type="match status" value="1"/>
</dbReference>
<organism evidence="7 8">
    <name type="scientific">Alternaria burnsii</name>
    <dbReference type="NCBI Taxonomy" id="1187904"/>
    <lineage>
        <taxon>Eukaryota</taxon>
        <taxon>Fungi</taxon>
        <taxon>Dikarya</taxon>
        <taxon>Ascomycota</taxon>
        <taxon>Pezizomycotina</taxon>
        <taxon>Dothideomycetes</taxon>
        <taxon>Pleosporomycetidae</taxon>
        <taxon>Pleosporales</taxon>
        <taxon>Pleosporineae</taxon>
        <taxon>Pleosporaceae</taxon>
        <taxon>Alternaria</taxon>
        <taxon>Alternaria sect. Alternaria</taxon>
    </lineage>
</organism>
<feature type="non-terminal residue" evidence="7">
    <location>
        <position position="1565"/>
    </location>
</feature>
<dbReference type="PRINTS" id="PR00385">
    <property type="entry name" value="P450"/>
</dbReference>
<evidence type="ECO:0000313" key="7">
    <source>
        <dbReference type="EMBL" id="KAF7674653.1"/>
    </source>
</evidence>
<reference evidence="7" key="2">
    <citation type="submission" date="2020-08" db="EMBL/GenBank/DDBJ databases">
        <title>Draft Genome Sequence of Cumin Blight Pathogen Alternaria burnsii.</title>
        <authorList>
            <person name="Feng Z."/>
        </authorList>
    </citation>
    <scope>NUCLEOTIDE SEQUENCE</scope>
    <source>
        <strain evidence="7">CBS107.38</strain>
    </source>
</reference>
<evidence type="ECO:0000256" key="4">
    <source>
        <dbReference type="ARBA" id="ARBA00022801"/>
    </source>
</evidence>
<keyword evidence="5" id="KW-0479">Metal-binding</keyword>
<dbReference type="PANTHER" id="PTHR46072">
    <property type="entry name" value="AMIDASE-RELATED-RELATED"/>
    <property type="match status" value="1"/>
</dbReference>
<keyword evidence="8" id="KW-1185">Reference proteome</keyword>
<dbReference type="CDD" id="cd11062">
    <property type="entry name" value="CYP58-like"/>
    <property type="match status" value="1"/>
</dbReference>
<proteinExistence type="inferred from homology"/>
<dbReference type="InterPro" id="IPR001128">
    <property type="entry name" value="Cyt_P450"/>
</dbReference>
<dbReference type="GeneID" id="62205638"/>
<comment type="catalytic activity">
    <reaction evidence="1">
        <text>a monocarboxylic acid amide + H2O = a monocarboxylate + NH4(+)</text>
        <dbReference type="Rhea" id="RHEA:12020"/>
        <dbReference type="ChEBI" id="CHEBI:15377"/>
        <dbReference type="ChEBI" id="CHEBI:28938"/>
        <dbReference type="ChEBI" id="CHEBI:35757"/>
        <dbReference type="ChEBI" id="CHEBI:83628"/>
        <dbReference type="EC" id="3.5.1.4"/>
    </reaction>
</comment>
<dbReference type="SUPFAM" id="SSF75304">
    <property type="entry name" value="Amidase signature (AS) enzymes"/>
    <property type="match status" value="1"/>
</dbReference>
<dbReference type="Gene3D" id="3.90.1300.10">
    <property type="entry name" value="Amidase signature (AS) domain"/>
    <property type="match status" value="1"/>
</dbReference>
<dbReference type="EC" id="3.5.1.4" evidence="3"/>
<dbReference type="GO" id="GO:0020037">
    <property type="term" value="F:heme binding"/>
    <property type="evidence" value="ECO:0007669"/>
    <property type="project" value="InterPro"/>
</dbReference>
<name>A0A8H7EDL2_9PLEO</name>
<dbReference type="EMBL" id="JAAABM010000010">
    <property type="protein sequence ID" value="KAF7674653.1"/>
    <property type="molecule type" value="Genomic_DNA"/>
</dbReference>
<evidence type="ECO:0000313" key="8">
    <source>
        <dbReference type="Proteomes" id="UP000596902"/>
    </source>
</evidence>
<evidence type="ECO:0000256" key="2">
    <source>
        <dbReference type="ARBA" id="ARBA00009199"/>
    </source>
</evidence>
<dbReference type="GO" id="GO:0005506">
    <property type="term" value="F:iron ion binding"/>
    <property type="evidence" value="ECO:0007669"/>
    <property type="project" value="InterPro"/>
</dbReference>
<reference evidence="7" key="1">
    <citation type="submission" date="2020-01" db="EMBL/GenBank/DDBJ databases">
        <authorList>
            <person name="Feng Z.H.Z."/>
        </authorList>
    </citation>
    <scope>NUCLEOTIDE SEQUENCE</scope>
    <source>
        <strain evidence="7">CBS107.38</strain>
    </source>
</reference>
<dbReference type="RefSeq" id="XP_038784948.1">
    <property type="nucleotide sequence ID" value="XM_038932460.1"/>
</dbReference>
<dbReference type="GO" id="GO:0016705">
    <property type="term" value="F:oxidoreductase activity, acting on paired donors, with incorporation or reduction of molecular oxygen"/>
    <property type="evidence" value="ECO:0007669"/>
    <property type="project" value="InterPro"/>
</dbReference>
<keyword evidence="4" id="KW-0378">Hydrolase</keyword>
<dbReference type="SUPFAM" id="SSF48264">
    <property type="entry name" value="Cytochrome P450"/>
    <property type="match status" value="2"/>
</dbReference>
<evidence type="ECO:0000256" key="5">
    <source>
        <dbReference type="PIRSR" id="PIRSR602401-1"/>
    </source>
</evidence>
<gene>
    <name evidence="7" type="ORF">GT037_007413</name>
</gene>
<dbReference type="GO" id="GO:0004040">
    <property type="term" value="F:amidase activity"/>
    <property type="evidence" value="ECO:0007669"/>
    <property type="project" value="UniProtKB-EC"/>
</dbReference>
<dbReference type="Proteomes" id="UP000596902">
    <property type="component" value="Unassembled WGS sequence"/>
</dbReference>
<sequence>LLVAQLAQTKAKMTSSWEELAADKRTRIASTIPSEWLIRDLPSDDNVFAFPKASGLLSAREIELTESSATDLVAQMAEGKLKSVDVTLAFCKRAALAQQLTNCVHEFFPEEALAQARDLDKYYAEHNTTVGPLHGLPISLKDQLRVKGKETSMGYVSWLGKYDEKDSVLTELLRKAGAVFYVKTSVPQTLMVCETVNNIIGRTTNPRNKNWSCGGSSGGEGAMIGLRGGIIGVGTDIGGSIRIPSAFNFLYGIRPSHGRMPYANMANSMEGQETIHSVVGPIAHSASDLRLFLTSVLREEPWNYDSKVIPLPWRYNLEDALKAKLNSSGLTIGYYTCDGNVLPHPPVLRGIERVMDVLERSQHKVLPWTPYKHDFAVDLANKIYGADGSTDVMKDINASGEPGIPNIKELLNPDMRKADLNDVWDIHLQKWNYQMQYLSRWREVEAEHGCELDCIVAPISPTAAIRHNQFKYYGYASAINLLDFTSVVVPVTFADSKIDAKRADYEPLNDMDAAVQAEYDPEAYHGAPVAIQVIGKRLSEEKTLAIAEEIGSKDYGSFAPFAVKAGLQPFIVLRDPEQMKQAIQAYEKRNPVITGKSMYEIILGSPQAVANLYTNAAVDQGAIERARIASTQKYLEGESLRTLTDLYAATLSHNLNNKMFQVGSWTQIEDSWSFFQQVLTRCSMEILFGSAIFKQYSGLIKDYWKFEDAIEGFVPGMPWFTNSTAYREPRDRLYKGVEKWLKANHSGTEFAKIGSDDMDWDEHKGSKFIQERDDLLAKAPLPLEARTAEMLDIMHCSNVDLIPSAVWSIIEVLRKPYLAERIITIVSERQSSKATTYDVNGVAALPLVQSLQAEISRLRIAQYMTCANEFAEVSIGSQWKLPKACNTISFSHDIALDTKAWANARPRTVEKPLDEFWPERFLIPDDNGPKVRGQRKSGTRVENGRFDAQNLELLAPIFYDRQSFGIASDYSRAIQAATLAVVMSEFELCAYANANLGKDNEGTPLLNKRSCELATKTIRVGNANNQIGPLCVHHPVFSQPLRIPLAISQSSKVTATMISITPQSMKEVDKLTVVGGFIVLVITYWLIKTIYNLFFHPLASFPGSRWAAGSYIPQLYYDIIHGGQYYKKVIQMHEEHGALIRVNPDELSLNDPFFYDKVYSGGGQKRNKCPDLTTIVRTSMISTNDHELHRQRRGYIANLFSKRSISDLESIIQSKVDKLVTLLKEANHTEETLIGPLVFGSLAVDVISHYAYGESFGNLDKPGFPCELERDVKAILMIQHMRRFLPGIDRLITHLPAWLVARISPSIVSFLDFETRIAGYSKAALKKSMEGEEPTKPRTVFDALVSSKIPAQERTLQRLTDESSTILIAGVDTTARTLTATMCYLILYPEILAKLRAELQLYKNATWTQLESLPYLATVINESLRYESPFTSRFPRLLVEPLTYKGMLIPSGTTIGAMPYLLNSHPDVFPDPHVYRPERWIEAKARGEYLDKYLVTFTKGSRACLGINLAYAELYLTVAAMVQNFDLELVDSSIENITPYRDFGLGFDKKYNYGVNFRVTKVLQE</sequence>
<evidence type="ECO:0000256" key="3">
    <source>
        <dbReference type="ARBA" id="ARBA00012922"/>
    </source>
</evidence>
<evidence type="ECO:0000256" key="1">
    <source>
        <dbReference type="ARBA" id="ARBA00001311"/>
    </source>
</evidence>
<dbReference type="InterPro" id="IPR023631">
    <property type="entry name" value="Amidase_dom"/>
</dbReference>
<keyword evidence="5" id="KW-0408">Iron</keyword>
<dbReference type="Gene3D" id="1.10.630.10">
    <property type="entry name" value="Cytochrome P450"/>
    <property type="match status" value="2"/>
</dbReference>
<dbReference type="InterPro" id="IPR036396">
    <property type="entry name" value="Cyt_P450_sf"/>
</dbReference>
<feature type="domain" description="Amidase" evidence="6">
    <location>
        <begin position="85"/>
        <end position="544"/>
    </location>
</feature>
<protein>
    <recommendedName>
        <fullName evidence="3">amidase</fullName>
        <ecNumber evidence="3">3.5.1.4</ecNumber>
    </recommendedName>
</protein>
<dbReference type="Pfam" id="PF01425">
    <property type="entry name" value="Amidase"/>
    <property type="match status" value="1"/>
</dbReference>
<dbReference type="InterPro" id="IPR020556">
    <property type="entry name" value="Amidase_CS"/>
</dbReference>
<keyword evidence="7" id="KW-0560">Oxidoreductase</keyword>
<comment type="caution">
    <text evidence="7">The sequence shown here is derived from an EMBL/GenBank/DDBJ whole genome shotgun (WGS) entry which is preliminary data.</text>
</comment>
<comment type="cofactor">
    <cofactor evidence="5">
        <name>heme</name>
        <dbReference type="ChEBI" id="CHEBI:30413"/>
    </cofactor>
</comment>
<comment type="similarity">
    <text evidence="2">Belongs to the amidase family.</text>
</comment>
<keyword evidence="5" id="KW-0349">Heme</keyword>
<dbReference type="PANTHER" id="PTHR46072:SF9">
    <property type="entry name" value="ACETAMIDASE"/>
    <property type="match status" value="1"/>
</dbReference>
<keyword evidence="7" id="KW-0503">Monooxygenase</keyword>
<dbReference type="InterPro" id="IPR002401">
    <property type="entry name" value="Cyt_P450_E_grp-I"/>
</dbReference>
<evidence type="ECO:0000259" key="6">
    <source>
        <dbReference type="Pfam" id="PF01425"/>
    </source>
</evidence>
<accession>A0A8H7EDL2</accession>
<dbReference type="PROSITE" id="PS00571">
    <property type="entry name" value="AMIDASES"/>
    <property type="match status" value="1"/>
</dbReference>